<dbReference type="GO" id="GO:0008569">
    <property type="term" value="F:minus-end-directed microtubule motor activity"/>
    <property type="evidence" value="ECO:0007669"/>
    <property type="project" value="TreeGrafter"/>
</dbReference>
<dbReference type="AlphaFoldDB" id="A0AA47M7C3"/>
<dbReference type="GO" id="GO:0030317">
    <property type="term" value="P:flagellated sperm motility"/>
    <property type="evidence" value="ECO:0007669"/>
    <property type="project" value="TreeGrafter"/>
</dbReference>
<feature type="coiled-coil region" evidence="1">
    <location>
        <begin position="136"/>
        <end position="212"/>
    </location>
</feature>
<protein>
    <submittedName>
        <fullName evidence="2">Dynein heavy chain domain-containing protein 1</fullName>
    </submittedName>
</protein>
<dbReference type="PANTHER" id="PTHR10676">
    <property type="entry name" value="DYNEIN HEAVY CHAIN FAMILY PROTEIN"/>
    <property type="match status" value="1"/>
</dbReference>
<proteinExistence type="predicted"/>
<dbReference type="GO" id="GO:0036126">
    <property type="term" value="C:sperm flagellum"/>
    <property type="evidence" value="ECO:0007669"/>
    <property type="project" value="TreeGrafter"/>
</dbReference>
<dbReference type="EMBL" id="JAOPHQ010005558">
    <property type="protein sequence ID" value="KAK0134869.1"/>
    <property type="molecule type" value="Genomic_DNA"/>
</dbReference>
<dbReference type="InterPro" id="IPR026983">
    <property type="entry name" value="DHC"/>
</dbReference>
<dbReference type="GO" id="GO:0051959">
    <property type="term" value="F:dynein light intermediate chain binding"/>
    <property type="evidence" value="ECO:0007669"/>
    <property type="project" value="InterPro"/>
</dbReference>
<organism evidence="2 3">
    <name type="scientific">Merluccius polli</name>
    <name type="common">Benguela hake</name>
    <name type="synonym">Merluccius cadenati</name>
    <dbReference type="NCBI Taxonomy" id="89951"/>
    <lineage>
        <taxon>Eukaryota</taxon>
        <taxon>Metazoa</taxon>
        <taxon>Chordata</taxon>
        <taxon>Craniata</taxon>
        <taxon>Vertebrata</taxon>
        <taxon>Euteleostomi</taxon>
        <taxon>Actinopterygii</taxon>
        <taxon>Neopterygii</taxon>
        <taxon>Teleostei</taxon>
        <taxon>Neoteleostei</taxon>
        <taxon>Acanthomorphata</taxon>
        <taxon>Zeiogadaria</taxon>
        <taxon>Gadariae</taxon>
        <taxon>Gadiformes</taxon>
        <taxon>Gadoidei</taxon>
        <taxon>Merlucciidae</taxon>
        <taxon>Merluccius</taxon>
    </lineage>
</organism>
<accession>A0AA47M7C3</accession>
<dbReference type="Proteomes" id="UP001174136">
    <property type="component" value="Unassembled WGS sequence"/>
</dbReference>
<evidence type="ECO:0000313" key="3">
    <source>
        <dbReference type="Proteomes" id="UP001174136"/>
    </source>
</evidence>
<gene>
    <name evidence="2" type="primary">DNHD1_1</name>
    <name evidence="2" type="ORF">N1851_029414</name>
</gene>
<sequence>MPLSADGPDAPADKGPDCNVELSRALSLGCCVELYQPWTRRSLVETAAQHLTNSPLLPSCLDAKSMFIPALVASLSSAMAAVHLAACRYAAVVMGAQLFSPRTYMEFIAHYFHLWDQLRTQGLGQANRVESTMARLEVLNKTALQHRQEVERLQQEVEKLQQREQELFGALEAEEVLCEERSRRCAVEEQNLHQLEEQRHLLQEQLDIYLEEV</sequence>
<name>A0AA47M7C3_MERPO</name>
<reference evidence="2" key="1">
    <citation type="journal article" date="2023" name="Front. Mar. Sci.">
        <title>A new Merluccius polli reference genome to investigate the effects of global change in West African waters.</title>
        <authorList>
            <person name="Mateo J.L."/>
            <person name="Blanco-Fernandez C."/>
            <person name="Garcia-Vazquez E."/>
            <person name="Machado-Schiaffino G."/>
        </authorList>
    </citation>
    <scope>NUCLEOTIDE SEQUENCE</scope>
    <source>
        <strain evidence="2">C29</strain>
        <tissue evidence="2">Fin</tissue>
    </source>
</reference>
<evidence type="ECO:0000256" key="1">
    <source>
        <dbReference type="SAM" id="Coils"/>
    </source>
</evidence>
<dbReference type="Gene3D" id="1.20.920.20">
    <property type="match status" value="1"/>
</dbReference>
<evidence type="ECO:0000313" key="2">
    <source>
        <dbReference type="EMBL" id="KAK0134869.1"/>
    </source>
</evidence>
<dbReference type="GO" id="GO:0036156">
    <property type="term" value="C:inner dynein arm"/>
    <property type="evidence" value="ECO:0007669"/>
    <property type="project" value="TreeGrafter"/>
</dbReference>
<keyword evidence="3" id="KW-1185">Reference proteome</keyword>
<keyword evidence="1" id="KW-0175">Coiled coil</keyword>
<dbReference type="PANTHER" id="PTHR10676:SF359">
    <property type="entry name" value="DYNEIN HEAVY CHAIN DOMAIN-CONTAINING PROTEIN 1"/>
    <property type="match status" value="1"/>
</dbReference>
<comment type="caution">
    <text evidence="2">The sequence shown here is derived from an EMBL/GenBank/DDBJ whole genome shotgun (WGS) entry which is preliminary data.</text>
</comment>
<dbReference type="GO" id="GO:0045505">
    <property type="term" value="F:dynein intermediate chain binding"/>
    <property type="evidence" value="ECO:0007669"/>
    <property type="project" value="InterPro"/>
</dbReference>